<sequence length="196" mass="22341">MNIALFDFDGTITETDSYTPFIYFSAPKWRIVICYPLLVPLILLYKLKLIGGSRIRTVVSYFCFFKRSHKAVWAQGKEYASTLDSIIKPEAKQRLAWHKAQGDVIVIVSASLDAYLTPWCEKHQYELICATLASRNGLLTGAYLNGDCSADEKARRVKQSYQLDSFEKVYAYGDTTEDKQLLALADEAYFCWNKVS</sequence>
<dbReference type="Gene3D" id="3.40.50.1000">
    <property type="entry name" value="HAD superfamily/HAD-like"/>
    <property type="match status" value="1"/>
</dbReference>
<dbReference type="GO" id="GO:0016787">
    <property type="term" value="F:hydrolase activity"/>
    <property type="evidence" value="ECO:0007669"/>
    <property type="project" value="UniProtKB-KW"/>
</dbReference>
<comment type="caution">
    <text evidence="1">The sequence shown here is derived from an EMBL/GenBank/DDBJ whole genome shotgun (WGS) entry which is preliminary data.</text>
</comment>
<dbReference type="InterPro" id="IPR023214">
    <property type="entry name" value="HAD_sf"/>
</dbReference>
<dbReference type="PANTHER" id="PTHR43344:SF14">
    <property type="entry name" value="HAD-IB FAMILY HYDROLASE"/>
    <property type="match status" value="1"/>
</dbReference>
<proteinExistence type="predicted"/>
<name>A0ABT0KQK9_9GAMM</name>
<keyword evidence="2" id="KW-1185">Reference proteome</keyword>
<dbReference type="PANTHER" id="PTHR43344">
    <property type="entry name" value="PHOSPHOSERINE PHOSPHATASE"/>
    <property type="match status" value="1"/>
</dbReference>
<dbReference type="InterPro" id="IPR050582">
    <property type="entry name" value="HAD-like_SerB"/>
</dbReference>
<dbReference type="NCBIfam" id="TIGR01488">
    <property type="entry name" value="HAD-SF-IB"/>
    <property type="match status" value="1"/>
</dbReference>
<evidence type="ECO:0000313" key="2">
    <source>
        <dbReference type="Proteomes" id="UP001202134"/>
    </source>
</evidence>
<gene>
    <name evidence="1" type="ORF">L2737_12485</name>
</gene>
<dbReference type="Proteomes" id="UP001202134">
    <property type="component" value="Unassembled WGS sequence"/>
</dbReference>
<dbReference type="InterPro" id="IPR006385">
    <property type="entry name" value="HAD_hydro_SerB1"/>
</dbReference>
<dbReference type="EMBL" id="JAKIKU010000006">
    <property type="protein sequence ID" value="MCL1046142.1"/>
    <property type="molecule type" value="Genomic_DNA"/>
</dbReference>
<accession>A0ABT0KQK9</accession>
<protein>
    <submittedName>
        <fullName evidence="1">HAD-IB family hydrolase</fullName>
    </submittedName>
</protein>
<dbReference type="SUPFAM" id="SSF56784">
    <property type="entry name" value="HAD-like"/>
    <property type="match status" value="1"/>
</dbReference>
<keyword evidence="1" id="KW-0378">Hydrolase</keyword>
<dbReference type="InterPro" id="IPR036412">
    <property type="entry name" value="HAD-like_sf"/>
</dbReference>
<dbReference type="Gene3D" id="1.20.1440.100">
    <property type="entry name" value="SG protein - dephosphorylation function"/>
    <property type="match status" value="1"/>
</dbReference>
<organism evidence="1 2">
    <name type="scientific">Shewanella electrodiphila</name>
    <dbReference type="NCBI Taxonomy" id="934143"/>
    <lineage>
        <taxon>Bacteria</taxon>
        <taxon>Pseudomonadati</taxon>
        <taxon>Pseudomonadota</taxon>
        <taxon>Gammaproteobacteria</taxon>
        <taxon>Alteromonadales</taxon>
        <taxon>Shewanellaceae</taxon>
        <taxon>Shewanella</taxon>
    </lineage>
</organism>
<dbReference type="Pfam" id="PF12710">
    <property type="entry name" value="HAD"/>
    <property type="match status" value="1"/>
</dbReference>
<reference evidence="1 2" key="1">
    <citation type="submission" date="2022-01" db="EMBL/GenBank/DDBJ databases">
        <title>Whole genome-based taxonomy of the Shewanellaceae.</title>
        <authorList>
            <person name="Martin-Rodriguez A.J."/>
        </authorList>
    </citation>
    <scope>NUCLEOTIDE SEQUENCE [LARGE SCALE GENOMIC DNA]</scope>
    <source>
        <strain evidence="1 2">DSM 24955</strain>
    </source>
</reference>
<dbReference type="NCBIfam" id="TIGR01490">
    <property type="entry name" value="HAD-SF-IB-hyp1"/>
    <property type="match status" value="1"/>
</dbReference>
<evidence type="ECO:0000313" key="1">
    <source>
        <dbReference type="EMBL" id="MCL1046142.1"/>
    </source>
</evidence>
<dbReference type="RefSeq" id="WP_248955928.1">
    <property type="nucleotide sequence ID" value="NZ_JAKIKU010000006.1"/>
</dbReference>